<reference evidence="1" key="1">
    <citation type="journal article" date="2013" name="Nat. Commun.">
        <title>Whole-genome sequencing of Oryza brachyantha reveals mechanisms underlying Oryza genome evolution.</title>
        <authorList>
            <person name="Chen J."/>
            <person name="Huang Q."/>
            <person name="Gao D."/>
            <person name="Wang J."/>
            <person name="Lang Y."/>
            <person name="Liu T."/>
            <person name="Li B."/>
            <person name="Bai Z."/>
            <person name="Luis Goicoechea J."/>
            <person name="Liang C."/>
            <person name="Chen C."/>
            <person name="Zhang W."/>
            <person name="Sun S."/>
            <person name="Liao Y."/>
            <person name="Zhang X."/>
            <person name="Yang L."/>
            <person name="Song C."/>
            <person name="Wang M."/>
            <person name="Shi J."/>
            <person name="Liu G."/>
            <person name="Liu J."/>
            <person name="Zhou H."/>
            <person name="Zhou W."/>
            <person name="Yu Q."/>
            <person name="An N."/>
            <person name="Chen Y."/>
            <person name="Cai Q."/>
            <person name="Wang B."/>
            <person name="Liu B."/>
            <person name="Min J."/>
            <person name="Huang Y."/>
            <person name="Wu H."/>
            <person name="Li Z."/>
            <person name="Zhang Y."/>
            <person name="Yin Y."/>
            <person name="Song W."/>
            <person name="Jiang J."/>
            <person name="Jackson S.A."/>
            <person name="Wing R.A."/>
            <person name="Wang J."/>
            <person name="Chen M."/>
        </authorList>
    </citation>
    <scope>NUCLEOTIDE SEQUENCE [LARGE SCALE GENOMIC DNA]</scope>
    <source>
        <strain evidence="1">cv. IRGC 101232</strain>
    </source>
</reference>
<dbReference type="Proteomes" id="UP000006038">
    <property type="component" value="Chromosome 4"/>
</dbReference>
<dbReference type="AlphaFoldDB" id="J3LY52"/>
<accession>J3LY52</accession>
<dbReference type="Gramene" id="OB04G20770.1">
    <property type="protein sequence ID" value="OB04G20770.1"/>
    <property type="gene ID" value="OB04G20770"/>
</dbReference>
<reference evidence="1" key="2">
    <citation type="submission" date="2013-04" db="UniProtKB">
        <authorList>
            <consortium name="EnsemblPlants"/>
        </authorList>
    </citation>
    <scope>IDENTIFICATION</scope>
</reference>
<sequence length="132" mass="14639">MPCIDNDQSEFLLDRAAAAEGDWQRQRGGVEDFADGLLPSHDTSVPLDRFRLHVARVVACTNTGRWIRRGLARRPAALDVSYDHPGLGRRPAHTFDFPSGAGARLRTLRLSRVTLSFRGVIFQSAPSEDLLV</sequence>
<name>J3LY52_ORYBR</name>
<protein>
    <submittedName>
        <fullName evidence="1">Uncharacterized protein</fullName>
    </submittedName>
</protein>
<dbReference type="HOGENOM" id="CLU_1920338_0_0_1"/>
<proteinExistence type="predicted"/>
<evidence type="ECO:0000313" key="1">
    <source>
        <dbReference type="EnsemblPlants" id="OB04G20770.1"/>
    </source>
</evidence>
<dbReference type="EnsemblPlants" id="OB04G20770.1">
    <property type="protein sequence ID" value="OB04G20770.1"/>
    <property type="gene ID" value="OB04G20770"/>
</dbReference>
<evidence type="ECO:0000313" key="2">
    <source>
        <dbReference type="Proteomes" id="UP000006038"/>
    </source>
</evidence>
<organism evidence="1">
    <name type="scientific">Oryza brachyantha</name>
    <name type="common">malo sina</name>
    <dbReference type="NCBI Taxonomy" id="4533"/>
    <lineage>
        <taxon>Eukaryota</taxon>
        <taxon>Viridiplantae</taxon>
        <taxon>Streptophyta</taxon>
        <taxon>Embryophyta</taxon>
        <taxon>Tracheophyta</taxon>
        <taxon>Spermatophyta</taxon>
        <taxon>Magnoliopsida</taxon>
        <taxon>Liliopsida</taxon>
        <taxon>Poales</taxon>
        <taxon>Poaceae</taxon>
        <taxon>BOP clade</taxon>
        <taxon>Oryzoideae</taxon>
        <taxon>Oryzeae</taxon>
        <taxon>Oryzinae</taxon>
        <taxon>Oryza</taxon>
    </lineage>
</organism>
<keyword evidence="2" id="KW-1185">Reference proteome</keyword>